<keyword evidence="3" id="KW-1185">Reference proteome</keyword>
<dbReference type="Pfam" id="PF19054">
    <property type="entry name" value="DUF5753"/>
    <property type="match status" value="1"/>
</dbReference>
<evidence type="ECO:0000313" key="2">
    <source>
        <dbReference type="EMBL" id="NKY85728.1"/>
    </source>
</evidence>
<protein>
    <submittedName>
        <fullName evidence="2">Helix-turn-helix domain-containing protein</fullName>
    </submittedName>
</protein>
<comment type="caution">
    <text evidence="2">The sequence shown here is derived from an EMBL/GenBank/DDBJ whole genome shotgun (WGS) entry which is preliminary data.</text>
</comment>
<name>A0A7X6LWD8_9NOCA</name>
<dbReference type="CDD" id="cd00093">
    <property type="entry name" value="HTH_XRE"/>
    <property type="match status" value="1"/>
</dbReference>
<dbReference type="InterPro" id="IPR010982">
    <property type="entry name" value="Lambda_DNA-bd_dom_sf"/>
</dbReference>
<proteinExistence type="predicted"/>
<dbReference type="Gene3D" id="1.10.260.40">
    <property type="entry name" value="lambda repressor-like DNA-binding domains"/>
    <property type="match status" value="1"/>
</dbReference>
<dbReference type="Proteomes" id="UP000523447">
    <property type="component" value="Unassembled WGS sequence"/>
</dbReference>
<dbReference type="SMART" id="SM00530">
    <property type="entry name" value="HTH_XRE"/>
    <property type="match status" value="1"/>
</dbReference>
<evidence type="ECO:0000313" key="3">
    <source>
        <dbReference type="Proteomes" id="UP000523447"/>
    </source>
</evidence>
<organism evidence="2 3">
    <name type="scientific">Nocardia veterana</name>
    <dbReference type="NCBI Taxonomy" id="132249"/>
    <lineage>
        <taxon>Bacteria</taxon>
        <taxon>Bacillati</taxon>
        <taxon>Actinomycetota</taxon>
        <taxon>Actinomycetes</taxon>
        <taxon>Mycobacteriales</taxon>
        <taxon>Nocardiaceae</taxon>
        <taxon>Nocardia</taxon>
    </lineage>
</organism>
<sequence>MTSSVQEQRQAFGKRLREIRRRGGVSGRELAAHLGVHESRISKIEYGKLRPTDSDIRAYCKYAGADDQLADLLATLHNIDSAYVEWRQALSSGMRNRQQQTLQLEARAKLIRNWEPMIVSGLLQTPDYAAAMMRNIVEFDRIPDDVDAAVAKRMERQQVLYRPGKRFHILLAEQSLYTTIGNSQIMRGQLDRLYSVIGMPRVTVGIVPRDYDARVIVENFFMFDNRMVKVEGHTASITITQPREIAQYGRAFDSLAAQSVTGDRARALIRKALESRSR</sequence>
<dbReference type="InterPro" id="IPR001387">
    <property type="entry name" value="Cro/C1-type_HTH"/>
</dbReference>
<dbReference type="RefSeq" id="WP_051032033.1">
    <property type="nucleotide sequence ID" value="NZ_CAWPHS010000056.1"/>
</dbReference>
<evidence type="ECO:0000259" key="1">
    <source>
        <dbReference type="PROSITE" id="PS50943"/>
    </source>
</evidence>
<dbReference type="Pfam" id="PF13560">
    <property type="entry name" value="HTH_31"/>
    <property type="match status" value="1"/>
</dbReference>
<accession>A0A7X6LWD8</accession>
<feature type="domain" description="HTH cro/C1-type" evidence="1">
    <location>
        <begin position="16"/>
        <end position="72"/>
    </location>
</feature>
<dbReference type="PROSITE" id="PS50943">
    <property type="entry name" value="HTH_CROC1"/>
    <property type="match status" value="1"/>
</dbReference>
<reference evidence="2 3" key="1">
    <citation type="submission" date="2020-04" db="EMBL/GenBank/DDBJ databases">
        <title>MicrobeNet Type strains.</title>
        <authorList>
            <person name="Nicholson A.C."/>
        </authorList>
    </citation>
    <scope>NUCLEOTIDE SEQUENCE [LARGE SCALE GENOMIC DNA]</scope>
    <source>
        <strain evidence="2 3">DSM 44445</strain>
    </source>
</reference>
<dbReference type="AlphaFoldDB" id="A0A7X6LWD8"/>
<dbReference type="SUPFAM" id="SSF47413">
    <property type="entry name" value="lambda repressor-like DNA-binding domains"/>
    <property type="match status" value="1"/>
</dbReference>
<gene>
    <name evidence="2" type="ORF">HGA07_08840</name>
</gene>
<dbReference type="GO" id="GO:0003677">
    <property type="term" value="F:DNA binding"/>
    <property type="evidence" value="ECO:0007669"/>
    <property type="project" value="InterPro"/>
</dbReference>
<dbReference type="EMBL" id="JAAXPE010000006">
    <property type="protein sequence ID" value="NKY85728.1"/>
    <property type="molecule type" value="Genomic_DNA"/>
</dbReference>
<dbReference type="InterPro" id="IPR043917">
    <property type="entry name" value="DUF5753"/>
</dbReference>